<dbReference type="EMBL" id="MN740477">
    <property type="protein sequence ID" value="QHU28967.1"/>
    <property type="molecule type" value="Genomic_DNA"/>
</dbReference>
<organism evidence="1">
    <name type="scientific">viral metagenome</name>
    <dbReference type="NCBI Taxonomy" id="1070528"/>
    <lineage>
        <taxon>unclassified sequences</taxon>
        <taxon>metagenomes</taxon>
        <taxon>organismal metagenomes</taxon>
    </lineage>
</organism>
<reference evidence="1" key="1">
    <citation type="journal article" date="2020" name="Nature">
        <title>Giant virus diversity and host interactions through global metagenomics.</title>
        <authorList>
            <person name="Schulz F."/>
            <person name="Roux S."/>
            <person name="Paez-Espino D."/>
            <person name="Jungbluth S."/>
            <person name="Walsh D.A."/>
            <person name="Denef V.J."/>
            <person name="McMahon K.D."/>
            <person name="Konstantinidis K.T."/>
            <person name="Eloe-Fadrosh E.A."/>
            <person name="Kyrpides N.C."/>
            <person name="Woyke T."/>
        </authorList>
    </citation>
    <scope>NUCLEOTIDE SEQUENCE</scope>
    <source>
        <strain evidence="1">GVMAG-M-3300027791-30</strain>
    </source>
</reference>
<protein>
    <submittedName>
        <fullName evidence="1">Uncharacterized protein</fullName>
    </submittedName>
</protein>
<evidence type="ECO:0000313" key="1">
    <source>
        <dbReference type="EMBL" id="QHU28967.1"/>
    </source>
</evidence>
<proteinExistence type="predicted"/>
<sequence length="339" mass="39621">MLGTKLLLEQKISGLQKSKRRDFLLNCIEKNKVIKFREDEEFDDKDLTKKIAVNQESFCKICNKYEFIKDKYSETCQSCGYDRPITATGKKFEKIEYIKPGANLVKIMKDSKKITVDLNKINQWLQDTDPLARDTQKIIDNLNIIFQTKGIELPNNVQNTSISLWYNFNSMFQEYSSSLKKLYNKKAILSLCVFYGALIHGYTVSLEQLSILFNINVTDITTTNSLFKDVFKNTDYYKYLNLHEQKQCNIQLSPKNKLLFQKIKNDIIKNFSNVNEPLQSKEFAAIIYFITNKINTIIKFTLKDLEEKCNISTTSISYVSKSIEKFYKNNPKLYKELLI</sequence>
<accession>A0A6C0LEU0</accession>
<name>A0A6C0LEU0_9ZZZZ</name>
<dbReference type="AlphaFoldDB" id="A0A6C0LEU0"/>